<reference evidence="1" key="1">
    <citation type="submission" date="2010-07" db="EMBL/GenBank/DDBJ databases">
        <title>Complete sequence of Clostridium saccharolyticum WM1.</title>
        <authorList>
            <consortium name="US DOE Joint Genome Institute"/>
            <person name="Lucas S."/>
            <person name="Copeland A."/>
            <person name="Lapidus A."/>
            <person name="Cheng J.-F."/>
            <person name="Bruce D."/>
            <person name="Goodwin L."/>
            <person name="Pitluck S."/>
            <person name="Chertkov O."/>
            <person name="Detter J.C."/>
            <person name="Han C."/>
            <person name="Tapia R."/>
            <person name="Land M."/>
            <person name="Hauser L."/>
            <person name="Chang Y.-J."/>
            <person name="Jeffries C."/>
            <person name="Kyrpides N."/>
            <person name="Ivanova N."/>
            <person name="Mikhailova N."/>
            <person name="Mouttaki H."/>
            <person name="Lin L."/>
            <person name="Zhou J."/>
            <person name="Hemme C.L."/>
            <person name="Woyke T."/>
        </authorList>
    </citation>
    <scope>NUCLEOTIDE SEQUENCE [LARGE SCALE GENOMIC DNA]</scope>
    <source>
        <strain evidence="1">WM1</strain>
    </source>
</reference>
<dbReference type="AlphaFoldDB" id="D9R5F3"/>
<evidence type="ECO:0008006" key="3">
    <source>
        <dbReference type="Google" id="ProtNLM"/>
    </source>
</evidence>
<dbReference type="RefSeq" id="WP_013271454.1">
    <property type="nucleotide sequence ID" value="NC_014376.1"/>
</dbReference>
<dbReference type="HOGENOM" id="CLU_1841677_0_0_9"/>
<dbReference type="Proteomes" id="UP000001662">
    <property type="component" value="Chromosome"/>
</dbReference>
<evidence type="ECO:0000313" key="2">
    <source>
        <dbReference type="Proteomes" id="UP000001662"/>
    </source>
</evidence>
<dbReference type="KEGG" id="csh:Closa_0734"/>
<protein>
    <recommendedName>
        <fullName evidence="3">DUF3775 domain-containing protein</fullName>
    </recommendedName>
</protein>
<keyword evidence="2" id="KW-1185">Reference proteome</keyword>
<dbReference type="EMBL" id="CP002109">
    <property type="protein sequence ID" value="ADL03359.1"/>
    <property type="molecule type" value="Genomic_DNA"/>
</dbReference>
<dbReference type="STRING" id="610130.Closa_0734"/>
<name>D9R5F3_LACSW</name>
<gene>
    <name evidence="1" type="ordered locus">Closa_0734</name>
</gene>
<organism evidence="1 2">
    <name type="scientific">Lacrimispora saccharolytica (strain ATCC 35040 / DSM 2544 / NRCC 2533 / WM1)</name>
    <name type="common">Clostridium saccharolyticum</name>
    <dbReference type="NCBI Taxonomy" id="610130"/>
    <lineage>
        <taxon>Bacteria</taxon>
        <taxon>Bacillati</taxon>
        <taxon>Bacillota</taxon>
        <taxon>Clostridia</taxon>
        <taxon>Lachnospirales</taxon>
        <taxon>Lachnospiraceae</taxon>
        <taxon>Lacrimispora</taxon>
    </lineage>
</organism>
<dbReference type="PaxDb" id="610130-Closa_0734"/>
<proteinExistence type="predicted"/>
<sequence>MVEHSNIDLDNYIDEILKVISLAEIRDRATEHEYGESGVIDSVVNFSDISLEEREEDKALYKYLNSLQYDAIKVIQVVMYIGRGDFLDEDGTSSFSEAWDFFEEQGWNENKQVEAMQIFEKAPLAEYLRSGCKRLGIHI</sequence>
<dbReference type="OrthoDB" id="2974776at2"/>
<evidence type="ECO:0000313" key="1">
    <source>
        <dbReference type="EMBL" id="ADL03359.1"/>
    </source>
</evidence>
<accession>D9R5F3</accession>